<feature type="binding site" evidence="10">
    <location>
        <begin position="409"/>
        <end position="411"/>
    </location>
    <ligand>
        <name>substrate</name>
        <note>ligand shared with subunit alpha</note>
    </ligand>
</feature>
<evidence type="ECO:0000256" key="1">
    <source>
        <dbReference type="ARBA" id="ARBA00005064"/>
    </source>
</evidence>
<keyword evidence="2 10" id="KW-0816">Tricarboxylic acid cycle</keyword>
<evidence type="ECO:0000256" key="3">
    <source>
        <dbReference type="ARBA" id="ARBA00022598"/>
    </source>
</evidence>
<sequence>MALSAAGVSRQVLSAAARLSCSTSSAPLRATISSVTAASATSSSLLPSLLCATHRATGATSPSHQREQRRFLNLHEYQSMRIMKEFHITTPKFAVASTAKEAEQEAATFLSESPSGDGEPVDFVVKAQVLAGGRGLGFFRENGYQGGVQVCESPREVGIVAEKMLGKTLVTKQTGKEGKLCNKVLVTERFFIRKEKYVAILMDRGAGGPILIGSARGGTSIEDIAHNYPESIHKMPIDINQGISEPRLREFAELLGFSGDRLEAACQCIRGLYELFRSKDCTQIEVNPLVETHDGRVLVCDAKLNFDDNAGFRQKDIFSQRDYSQEDPREVAADAADLNYIGLEGSIGCMVNGAGLAMATMDIIHLHGGSPANFLDVGGGADQHQIIEALKIIQQDKRANCVLVNIFGGIMRCDVIAKGLVAAAKEVGFDKPVVLRLEGTNKEAAKEVLKDVLTDPAYSALQLLQEDDFDKAAQLAVKVASVVDAAAKANLKVHISAP</sequence>
<evidence type="ECO:0000256" key="11">
    <source>
        <dbReference type="RuleBase" id="RU361258"/>
    </source>
</evidence>
<dbReference type="Gene3D" id="3.30.470.20">
    <property type="entry name" value="ATP-grasp fold, B domain"/>
    <property type="match status" value="1"/>
</dbReference>
<dbReference type="GO" id="GO:0000287">
    <property type="term" value="F:magnesium ion binding"/>
    <property type="evidence" value="ECO:0007669"/>
    <property type="project" value="UniProtKB-UniRule"/>
</dbReference>
<comment type="caution">
    <text evidence="14">The sequence shown here is derived from an EMBL/GenBank/DDBJ whole genome shotgun (WGS) entry which is preliminary data.</text>
</comment>
<feature type="binding site" evidence="10">
    <location>
        <position position="195"/>
    </location>
    <ligand>
        <name>ATP</name>
        <dbReference type="ChEBI" id="CHEBI:30616"/>
    </ligand>
</feature>
<dbReference type="VEuPathDB" id="ToxoDB:TGP89_309752"/>
<dbReference type="InterPro" id="IPR013815">
    <property type="entry name" value="ATP_grasp_subdomain_1"/>
</dbReference>
<dbReference type="PANTHER" id="PTHR11815">
    <property type="entry name" value="SUCCINYL-COA SYNTHETASE BETA CHAIN"/>
    <property type="match status" value="1"/>
</dbReference>
<feature type="binding site" evidence="10">
    <location>
        <begin position="133"/>
        <end position="135"/>
    </location>
    <ligand>
        <name>ATP</name>
        <dbReference type="ChEBI" id="CHEBI:30616"/>
    </ligand>
</feature>
<dbReference type="Gene3D" id="3.40.50.261">
    <property type="entry name" value="Succinyl-CoA synthetase domains"/>
    <property type="match status" value="1"/>
</dbReference>
<dbReference type="InterPro" id="IPR005809">
    <property type="entry name" value="Succ_CoA_ligase-like_bsu"/>
</dbReference>
<evidence type="ECO:0000256" key="5">
    <source>
        <dbReference type="ARBA" id="ARBA00022741"/>
    </source>
</evidence>
<dbReference type="UniPathway" id="UPA00223">
    <property type="reaction ID" value="UER00999"/>
</dbReference>
<dbReference type="NCBIfam" id="TIGR01016">
    <property type="entry name" value="sucCoAbeta"/>
    <property type="match status" value="1"/>
</dbReference>
<dbReference type="Gene3D" id="3.30.1490.20">
    <property type="entry name" value="ATP-grasp fold, A domain"/>
    <property type="match status" value="1"/>
</dbReference>
<dbReference type="GO" id="GO:0006104">
    <property type="term" value="P:succinyl-CoA metabolic process"/>
    <property type="evidence" value="ECO:0007669"/>
    <property type="project" value="TreeGrafter"/>
</dbReference>
<comment type="pathway">
    <text evidence="1 10">Carbohydrate metabolism; tricarboxylic acid cycle; succinate from succinyl-CoA (ligase route): step 1/1.</text>
</comment>
<comment type="similarity">
    <text evidence="10 11">Belongs to the succinate/malate CoA ligase beta subunit family.</text>
</comment>
<dbReference type="FunFam" id="3.30.470.20:FF:000002">
    <property type="entry name" value="Succinate--CoA ligase [ADP-forming] subunit beta"/>
    <property type="match status" value="1"/>
</dbReference>
<evidence type="ECO:0000256" key="8">
    <source>
        <dbReference type="ARBA" id="ARBA00022946"/>
    </source>
</evidence>
<feature type="binding site" evidence="10">
    <location>
        <position position="352"/>
    </location>
    <ligand>
        <name>substrate</name>
        <note>ligand shared with subunit alpha</note>
    </ligand>
</feature>
<evidence type="ECO:0000256" key="4">
    <source>
        <dbReference type="ARBA" id="ARBA00022723"/>
    </source>
</evidence>
<protein>
    <recommendedName>
        <fullName evidence="10">Succinate--CoA ligase [ADP-forming] subunit beta, mitochondrial</fullName>
        <ecNumber evidence="10">6.2.1.5</ecNumber>
    </recommendedName>
    <alternativeName>
        <fullName evidence="10">Succinyl-CoA synthetase beta chain</fullName>
        <shortName evidence="10">SCS-beta</shortName>
    </alternativeName>
</protein>
<dbReference type="InterPro" id="IPR013650">
    <property type="entry name" value="ATP-grasp_succ-CoA_synth-type"/>
</dbReference>
<dbReference type="Pfam" id="PF00549">
    <property type="entry name" value="Ligase_CoA"/>
    <property type="match status" value="1"/>
</dbReference>
<evidence type="ECO:0000256" key="9">
    <source>
        <dbReference type="ARBA" id="ARBA00063570"/>
    </source>
</evidence>
<dbReference type="GO" id="GO:0042709">
    <property type="term" value="C:succinate-CoA ligase complex"/>
    <property type="evidence" value="ECO:0007669"/>
    <property type="project" value="TreeGrafter"/>
</dbReference>
<dbReference type="Pfam" id="PF08442">
    <property type="entry name" value="ATP-grasp_2"/>
    <property type="match status" value="1"/>
</dbReference>
<dbReference type="GO" id="GO:0006099">
    <property type="term" value="P:tricarboxylic acid cycle"/>
    <property type="evidence" value="ECO:0007669"/>
    <property type="project" value="UniProtKB-UniRule"/>
</dbReference>
<dbReference type="SUPFAM" id="SSF52210">
    <property type="entry name" value="Succinyl-CoA synthetase domains"/>
    <property type="match status" value="1"/>
</dbReference>
<dbReference type="GO" id="GO:0004775">
    <property type="term" value="F:succinate-CoA ligase (ADP-forming) activity"/>
    <property type="evidence" value="ECO:0007669"/>
    <property type="project" value="UniProtKB-UniRule"/>
</dbReference>
<keyword evidence="6 10" id="KW-0067">ATP-binding</keyword>
<dbReference type="InterPro" id="IPR005811">
    <property type="entry name" value="SUCC_ACL_C"/>
</dbReference>
<dbReference type="PANTHER" id="PTHR11815:SF1">
    <property type="entry name" value="SUCCINATE--COA LIGASE [ADP-FORMING] SUBUNIT BETA, MITOCHONDRIAL"/>
    <property type="match status" value="1"/>
</dbReference>
<accession>A0A086K8G0</accession>
<gene>
    <name evidence="14" type="ORF">TGP89_309752</name>
</gene>
<evidence type="ECO:0000259" key="12">
    <source>
        <dbReference type="Pfam" id="PF00549"/>
    </source>
</evidence>
<comment type="cofactor">
    <cofactor evidence="10">
        <name>Mg(2+)</name>
        <dbReference type="ChEBI" id="CHEBI:18420"/>
    </cofactor>
    <text evidence="10">Binds 1 Mg(2+) ion per subunit.</text>
</comment>
<dbReference type="SUPFAM" id="SSF56059">
    <property type="entry name" value="Glutathione synthetase ATP-binding domain-like"/>
    <property type="match status" value="1"/>
</dbReference>
<evidence type="ECO:0000256" key="2">
    <source>
        <dbReference type="ARBA" id="ARBA00022532"/>
    </source>
</evidence>
<keyword evidence="5 10" id="KW-0547">Nucleotide-binding</keyword>
<evidence type="ECO:0000259" key="13">
    <source>
        <dbReference type="Pfam" id="PF08442"/>
    </source>
</evidence>
<keyword evidence="4 10" id="KW-0479">Metal-binding</keyword>
<evidence type="ECO:0000313" key="14">
    <source>
        <dbReference type="EMBL" id="KFG40678.1"/>
    </source>
</evidence>
<dbReference type="EC" id="6.2.1.5" evidence="10"/>
<feature type="binding site" evidence="10">
    <location>
        <position position="287"/>
    </location>
    <ligand>
        <name>Mg(2+)</name>
        <dbReference type="ChEBI" id="CHEBI:18420"/>
    </ligand>
</feature>
<dbReference type="NCBIfam" id="NF001913">
    <property type="entry name" value="PRK00696.1"/>
    <property type="match status" value="1"/>
</dbReference>
<comment type="subcellular location">
    <subcellularLocation>
        <location evidence="10">Mitochondrion</location>
    </subcellularLocation>
</comment>
<feature type="domain" description="ATP-grasp fold succinyl-CoA synthetase-type" evidence="13">
    <location>
        <begin position="73"/>
        <end position="291"/>
    </location>
</feature>
<dbReference type="EMBL" id="AEYI02001171">
    <property type="protein sequence ID" value="KFG40678.1"/>
    <property type="molecule type" value="Genomic_DNA"/>
</dbReference>
<dbReference type="PROSITE" id="PS01217">
    <property type="entry name" value="SUCCINYL_COA_LIG_3"/>
    <property type="match status" value="1"/>
</dbReference>
<feature type="binding site" evidence="10">
    <location>
        <position position="126"/>
    </location>
    <ligand>
        <name>ATP</name>
        <dbReference type="ChEBI" id="CHEBI:30616"/>
    </ligand>
</feature>
<feature type="domain" description="ATP-citrate synthase/succinyl-CoA ligase C-terminal" evidence="12">
    <location>
        <begin position="350"/>
        <end position="450"/>
    </location>
</feature>
<dbReference type="AlphaFoldDB" id="A0A086K8G0"/>
<dbReference type="HAMAP" id="MF_00558">
    <property type="entry name" value="Succ_CoA_beta"/>
    <property type="match status" value="1"/>
</dbReference>
<keyword evidence="8" id="KW-0809">Transit peptide</keyword>
<reference evidence="14 15" key="1">
    <citation type="submission" date="2014-03" db="EMBL/GenBank/DDBJ databases">
        <authorList>
            <person name="Sibley D."/>
            <person name="Venepally P."/>
            <person name="Karamycheva S."/>
            <person name="Hadjithomas M."/>
            <person name="Khan A."/>
            <person name="Brunk B."/>
            <person name="Roos D."/>
            <person name="Caler E."/>
            <person name="Lorenzi H."/>
        </authorList>
    </citation>
    <scope>NUCLEOTIDE SEQUENCE [LARGE SCALE GENOMIC DNA]</scope>
    <source>
        <strain evidence="15">p89</strain>
    </source>
</reference>
<proteinExistence type="inferred from homology"/>
<dbReference type="FunFam" id="3.40.50.261:FF:000001">
    <property type="entry name" value="Succinate--CoA ligase [ADP-forming] subunit beta"/>
    <property type="match status" value="1"/>
</dbReference>
<dbReference type="OrthoDB" id="1552at2759"/>
<dbReference type="InterPro" id="IPR016102">
    <property type="entry name" value="Succinyl-CoA_synth-like"/>
</dbReference>
<keyword evidence="10" id="KW-0496">Mitochondrion</keyword>
<evidence type="ECO:0000256" key="6">
    <source>
        <dbReference type="ARBA" id="ARBA00022840"/>
    </source>
</evidence>
<dbReference type="Proteomes" id="UP000028828">
    <property type="component" value="Unassembled WGS sequence"/>
</dbReference>
<keyword evidence="3 10" id="KW-0436">Ligase</keyword>
<evidence type="ECO:0000256" key="10">
    <source>
        <dbReference type="HAMAP-Rule" id="MF_03219"/>
    </source>
</evidence>
<dbReference type="GO" id="GO:0005524">
    <property type="term" value="F:ATP binding"/>
    <property type="evidence" value="ECO:0007669"/>
    <property type="project" value="UniProtKB-UniRule"/>
</dbReference>
<name>A0A086K8G0_TOXGO</name>
<comment type="function">
    <text evidence="10">Succinyl-CoA synthetase functions in the citric acid cycle (TCA), coupling the hydrolysis of succinyl-CoA to the synthesis of ATP and thus represents the only step of substrate-level phosphorylation in the TCA. The beta subunit provides nucleotide specificity of the enzyme and binds the substrate succinate, while the binding sites for coenzyme A and phosphate are found in the alpha subunit.</text>
</comment>
<organism evidence="14 15">
    <name type="scientific">Toxoplasma gondii p89</name>
    <dbReference type="NCBI Taxonomy" id="943119"/>
    <lineage>
        <taxon>Eukaryota</taxon>
        <taxon>Sar</taxon>
        <taxon>Alveolata</taxon>
        <taxon>Apicomplexa</taxon>
        <taxon>Conoidasida</taxon>
        <taxon>Coccidia</taxon>
        <taxon>Eucoccidiorida</taxon>
        <taxon>Eimeriorina</taxon>
        <taxon>Sarcocystidae</taxon>
        <taxon>Toxoplasma</taxon>
    </lineage>
</organism>
<evidence type="ECO:0000313" key="15">
    <source>
        <dbReference type="Proteomes" id="UP000028828"/>
    </source>
</evidence>
<dbReference type="GO" id="GO:0005739">
    <property type="term" value="C:mitochondrion"/>
    <property type="evidence" value="ECO:0007669"/>
    <property type="project" value="UniProtKB-SubCell"/>
</dbReference>
<comment type="catalytic activity">
    <reaction evidence="10">
        <text>succinate + ATP + CoA = succinyl-CoA + ADP + phosphate</text>
        <dbReference type="Rhea" id="RHEA:17661"/>
        <dbReference type="ChEBI" id="CHEBI:30031"/>
        <dbReference type="ChEBI" id="CHEBI:30616"/>
        <dbReference type="ChEBI" id="CHEBI:43474"/>
        <dbReference type="ChEBI" id="CHEBI:57287"/>
        <dbReference type="ChEBI" id="CHEBI:57292"/>
        <dbReference type="ChEBI" id="CHEBI:456216"/>
        <dbReference type="EC" id="6.2.1.5"/>
    </reaction>
</comment>
<dbReference type="FunFam" id="3.30.1490.20:FF:000004">
    <property type="entry name" value="Succinate--CoA ligase [ADP-forming] subunit beta, mitochondrial"/>
    <property type="match status" value="1"/>
</dbReference>
<dbReference type="InterPro" id="IPR017866">
    <property type="entry name" value="Succ-CoA_synthase_bsu_CS"/>
</dbReference>
<keyword evidence="7 10" id="KW-0460">Magnesium</keyword>
<evidence type="ECO:0000256" key="7">
    <source>
        <dbReference type="ARBA" id="ARBA00022842"/>
    </source>
</evidence>
<feature type="binding site" evidence="10">
    <location>
        <position position="301"/>
    </location>
    <ligand>
        <name>Mg(2+)</name>
        <dbReference type="ChEBI" id="CHEBI:18420"/>
    </ligand>
</feature>
<comment type="subunit">
    <text evidence="9">Heterodimer of an alpha and a beta subunit. The beta subunit determines specificity for GTP.</text>
</comment>